<keyword evidence="5" id="KW-1185">Reference proteome</keyword>
<dbReference type="InterPro" id="IPR020568">
    <property type="entry name" value="Ribosomal_Su5_D2-typ_SF"/>
</dbReference>
<dbReference type="RefSeq" id="WP_119664636.1">
    <property type="nucleotide sequence ID" value="NZ_QXJK01000004.1"/>
</dbReference>
<dbReference type="InterPro" id="IPR001498">
    <property type="entry name" value="Impact_N"/>
</dbReference>
<evidence type="ECO:0000259" key="2">
    <source>
        <dbReference type="Pfam" id="PF01205"/>
    </source>
</evidence>
<sequence>MPTEQPYLRPAQGQVSETVEIKRSQFIAVAQRTDSETAARAFIDDVRSTYPDARHHCTAYIIHQDGAQPIERSSDDGEPAGTAGQPMLEVLRGREILDITVMVVRYFGGVLLGTGGLVRAYQQATRAAVDSLSLVRRHHVALHQFTVGHDKAGRVEAELRVAGYTIADVEYAAEVTMTIAAEPGTDVAGAVASLTGGDVEVSSAGEQWVDSPVA</sequence>
<comment type="similarity">
    <text evidence="1">Belongs to the IMPACT family.</text>
</comment>
<evidence type="ECO:0000256" key="1">
    <source>
        <dbReference type="ARBA" id="ARBA00007665"/>
    </source>
</evidence>
<dbReference type="InterPro" id="IPR015269">
    <property type="entry name" value="UPF0029_Impact_C"/>
</dbReference>
<dbReference type="PANTHER" id="PTHR16301">
    <property type="entry name" value="IMPACT-RELATED"/>
    <property type="match status" value="1"/>
</dbReference>
<dbReference type="InterPro" id="IPR020569">
    <property type="entry name" value="UPF0029_Impact_CS"/>
</dbReference>
<dbReference type="Gene3D" id="3.30.230.30">
    <property type="entry name" value="Impact, N-terminal domain"/>
    <property type="match status" value="1"/>
</dbReference>
<gene>
    <name evidence="4" type="ORF">D3M95_05370</name>
</gene>
<dbReference type="Proteomes" id="UP000285278">
    <property type="component" value="Unassembled WGS sequence"/>
</dbReference>
<dbReference type="SUPFAM" id="SSF54211">
    <property type="entry name" value="Ribosomal protein S5 domain 2-like"/>
    <property type="match status" value="1"/>
</dbReference>
<evidence type="ECO:0000313" key="5">
    <source>
        <dbReference type="Proteomes" id="UP000285278"/>
    </source>
</evidence>
<dbReference type="EMBL" id="QXJK01000004">
    <property type="protein sequence ID" value="RIX35291.1"/>
    <property type="molecule type" value="Genomic_DNA"/>
</dbReference>
<dbReference type="OrthoDB" id="9813771at2"/>
<dbReference type="InterPro" id="IPR023582">
    <property type="entry name" value="Impact"/>
</dbReference>
<dbReference type="STRING" id="1451189.CFAL_04530"/>
<feature type="domain" description="Impact N-terminal" evidence="2">
    <location>
        <begin position="22"/>
        <end position="129"/>
    </location>
</feature>
<dbReference type="Pfam" id="PF09186">
    <property type="entry name" value="DUF1949"/>
    <property type="match status" value="1"/>
</dbReference>
<feature type="domain" description="UPF0029" evidence="3">
    <location>
        <begin position="146"/>
        <end position="184"/>
    </location>
</feature>
<evidence type="ECO:0000313" key="4">
    <source>
        <dbReference type="EMBL" id="RIX35291.1"/>
    </source>
</evidence>
<dbReference type="PANTHER" id="PTHR16301:SF20">
    <property type="entry name" value="IMPACT FAMILY MEMBER YIGZ"/>
    <property type="match status" value="1"/>
</dbReference>
<name>A0A418Q7M0_9CORY</name>
<accession>A0A418Q7M0</accession>
<evidence type="ECO:0000259" key="3">
    <source>
        <dbReference type="Pfam" id="PF09186"/>
    </source>
</evidence>
<dbReference type="Pfam" id="PF01205">
    <property type="entry name" value="Impact_N"/>
    <property type="match status" value="1"/>
</dbReference>
<reference evidence="4 5" key="1">
    <citation type="submission" date="2018-09" db="EMBL/GenBank/DDBJ databases">
        <title>Optimization and identification of Corynebacterium falsenii FN1-14 from fish paste.</title>
        <authorList>
            <person name="Daroonpunt R."/>
            <person name="Tanasupawat S."/>
        </authorList>
    </citation>
    <scope>NUCLEOTIDE SEQUENCE [LARGE SCALE GENOMIC DNA]</scope>
    <source>
        <strain evidence="4 5">FN1-14</strain>
    </source>
</reference>
<comment type="caution">
    <text evidence="4">The sequence shown here is derived from an EMBL/GenBank/DDBJ whole genome shotgun (WGS) entry which is preliminary data.</text>
</comment>
<organism evidence="4 5">
    <name type="scientific">Corynebacterium falsenii</name>
    <dbReference type="NCBI Taxonomy" id="108486"/>
    <lineage>
        <taxon>Bacteria</taxon>
        <taxon>Bacillati</taxon>
        <taxon>Actinomycetota</taxon>
        <taxon>Actinomycetes</taxon>
        <taxon>Mycobacteriales</taxon>
        <taxon>Corynebacteriaceae</taxon>
        <taxon>Corynebacterium</taxon>
    </lineage>
</organism>
<dbReference type="InterPro" id="IPR036956">
    <property type="entry name" value="Impact_N_sf"/>
</dbReference>
<dbReference type="GO" id="GO:0006446">
    <property type="term" value="P:regulation of translational initiation"/>
    <property type="evidence" value="ECO:0007669"/>
    <property type="project" value="TreeGrafter"/>
</dbReference>
<dbReference type="GO" id="GO:0005737">
    <property type="term" value="C:cytoplasm"/>
    <property type="evidence" value="ECO:0007669"/>
    <property type="project" value="TreeGrafter"/>
</dbReference>
<proteinExistence type="inferred from homology"/>
<dbReference type="PROSITE" id="PS00910">
    <property type="entry name" value="UPF0029"/>
    <property type="match status" value="1"/>
</dbReference>
<dbReference type="AlphaFoldDB" id="A0A418Q7M0"/>
<protein>
    <submittedName>
        <fullName evidence="4">DUF1949 domain-containing protein</fullName>
    </submittedName>
</protein>